<dbReference type="AlphaFoldDB" id="A0AAV0LUN2"/>
<name>A0AAV0LUN2_9ROSI</name>
<evidence type="ECO:0000313" key="2">
    <source>
        <dbReference type="Proteomes" id="UP001154282"/>
    </source>
</evidence>
<reference evidence="1" key="1">
    <citation type="submission" date="2022-08" db="EMBL/GenBank/DDBJ databases">
        <authorList>
            <person name="Gutierrez-Valencia J."/>
        </authorList>
    </citation>
    <scope>NUCLEOTIDE SEQUENCE</scope>
</reference>
<dbReference type="Proteomes" id="UP001154282">
    <property type="component" value="Unassembled WGS sequence"/>
</dbReference>
<protein>
    <submittedName>
        <fullName evidence="1">Uncharacterized protein</fullName>
    </submittedName>
</protein>
<keyword evidence="2" id="KW-1185">Reference proteome</keyword>
<organism evidence="1 2">
    <name type="scientific">Linum tenue</name>
    <dbReference type="NCBI Taxonomy" id="586396"/>
    <lineage>
        <taxon>Eukaryota</taxon>
        <taxon>Viridiplantae</taxon>
        <taxon>Streptophyta</taxon>
        <taxon>Embryophyta</taxon>
        <taxon>Tracheophyta</taxon>
        <taxon>Spermatophyta</taxon>
        <taxon>Magnoliopsida</taxon>
        <taxon>eudicotyledons</taxon>
        <taxon>Gunneridae</taxon>
        <taxon>Pentapetalae</taxon>
        <taxon>rosids</taxon>
        <taxon>fabids</taxon>
        <taxon>Malpighiales</taxon>
        <taxon>Linaceae</taxon>
        <taxon>Linum</taxon>
    </lineage>
</organism>
<sequence length="78" mass="8431">FFSSADHFVACCFESHLLAGENSRSSSDQYEFLPGDGCKEVSTPLIASESTIAGIRASHCLHGWKNLPRSNVTASFHA</sequence>
<accession>A0AAV0LUN2</accession>
<evidence type="ECO:0000313" key="1">
    <source>
        <dbReference type="EMBL" id="CAI0438173.1"/>
    </source>
</evidence>
<dbReference type="EMBL" id="CAMGYJ010000006">
    <property type="protein sequence ID" value="CAI0438173.1"/>
    <property type="molecule type" value="Genomic_DNA"/>
</dbReference>
<feature type="non-terminal residue" evidence="1">
    <location>
        <position position="1"/>
    </location>
</feature>
<proteinExistence type="predicted"/>
<gene>
    <name evidence="1" type="ORF">LITE_LOCUS25723</name>
</gene>
<comment type="caution">
    <text evidence="1">The sequence shown here is derived from an EMBL/GenBank/DDBJ whole genome shotgun (WGS) entry which is preliminary data.</text>
</comment>